<keyword evidence="3 8" id="KW-0732">Signal</keyword>
<dbReference type="NCBIfam" id="TIGR04211">
    <property type="entry name" value="SH3_and_anchor"/>
    <property type="match status" value="1"/>
</dbReference>
<name>A0A167EFS6_9GAMM</name>
<dbReference type="SMART" id="SM00287">
    <property type="entry name" value="SH3b"/>
    <property type="match status" value="1"/>
</dbReference>
<reference evidence="10 11" key="1">
    <citation type="submission" date="2013-07" db="EMBL/GenBank/DDBJ databases">
        <title>Comparative Genomic and Metabolomic Analysis of Twelve Strains of Pseudoalteromonas luteoviolacea.</title>
        <authorList>
            <person name="Vynne N.G."/>
            <person name="Mansson M."/>
            <person name="Gram L."/>
        </authorList>
    </citation>
    <scope>NUCLEOTIDE SEQUENCE [LARGE SCALE GENOMIC DNA]</scope>
    <source>
        <strain evidence="10 11">H33</strain>
    </source>
</reference>
<dbReference type="EMBL" id="AUXZ01000073">
    <property type="protein sequence ID" value="KZN50695.1"/>
    <property type="molecule type" value="Genomic_DNA"/>
</dbReference>
<dbReference type="InterPro" id="IPR016476">
    <property type="entry name" value="SH3_dom_pro"/>
</dbReference>
<comment type="caution">
    <text evidence="10">The sequence shown here is derived from an EMBL/GenBank/DDBJ whole genome shotgun (WGS) entry which is preliminary data.</text>
</comment>
<gene>
    <name evidence="10" type="ORF">N476_15510</name>
</gene>
<evidence type="ECO:0000313" key="11">
    <source>
        <dbReference type="Proteomes" id="UP000076503"/>
    </source>
</evidence>
<dbReference type="Proteomes" id="UP000076503">
    <property type="component" value="Unassembled WGS sequence"/>
</dbReference>
<dbReference type="InterPro" id="IPR003646">
    <property type="entry name" value="SH3-like_bac-type"/>
</dbReference>
<dbReference type="PROSITE" id="PS51781">
    <property type="entry name" value="SH3B"/>
    <property type="match status" value="1"/>
</dbReference>
<feature type="domain" description="SH3b" evidence="9">
    <location>
        <begin position="31"/>
        <end position="102"/>
    </location>
</feature>
<feature type="coiled-coil region" evidence="6">
    <location>
        <begin position="108"/>
        <end position="174"/>
    </location>
</feature>
<keyword evidence="2 7" id="KW-0812">Transmembrane</keyword>
<evidence type="ECO:0000256" key="6">
    <source>
        <dbReference type="SAM" id="Coils"/>
    </source>
</evidence>
<protein>
    <recommendedName>
        <fullName evidence="9">SH3b domain-containing protein</fullName>
    </recommendedName>
</protein>
<evidence type="ECO:0000256" key="3">
    <source>
        <dbReference type="ARBA" id="ARBA00022729"/>
    </source>
</evidence>
<feature type="signal peptide" evidence="8">
    <location>
        <begin position="1"/>
        <end position="20"/>
    </location>
</feature>
<feature type="transmembrane region" description="Helical" evidence="7">
    <location>
        <begin position="175"/>
        <end position="197"/>
    </location>
</feature>
<evidence type="ECO:0000256" key="4">
    <source>
        <dbReference type="ARBA" id="ARBA00022989"/>
    </source>
</evidence>
<evidence type="ECO:0000259" key="9">
    <source>
        <dbReference type="PROSITE" id="PS51781"/>
    </source>
</evidence>
<accession>A0A167EFS6</accession>
<feature type="chain" id="PRO_5007885736" description="SH3b domain-containing protein" evidence="8">
    <location>
        <begin position="21"/>
        <end position="207"/>
    </location>
</feature>
<keyword evidence="5 7" id="KW-0472">Membrane</keyword>
<evidence type="ECO:0000313" key="10">
    <source>
        <dbReference type="EMBL" id="KZN50695.1"/>
    </source>
</evidence>
<keyword evidence="4 7" id="KW-1133">Transmembrane helix</keyword>
<dbReference type="Gene3D" id="2.30.30.40">
    <property type="entry name" value="SH3 Domains"/>
    <property type="match status" value="1"/>
</dbReference>
<sequence>MIKYLALPLLLVLSPLTLSAQDDDSTSNTEQAAQQITPNGFIVDNLYLFLHSGPGKNYRILGSVEAGASIQITNEQENNFVRIIDNKNRSGWVESKFVTAEAGLRQQVIDLNASLASAQQQLDSLEESVPTLQNDYALLETQNIELQNTIKDLNTQLQQQIKSNQNKVEQEQHKLLSYGGGIALSGLILGVILTLFLSRRKRYDGWS</sequence>
<evidence type="ECO:0000256" key="5">
    <source>
        <dbReference type="ARBA" id="ARBA00023136"/>
    </source>
</evidence>
<evidence type="ECO:0000256" key="1">
    <source>
        <dbReference type="ARBA" id="ARBA00004167"/>
    </source>
</evidence>
<dbReference type="RefSeq" id="WP_063361810.1">
    <property type="nucleotide sequence ID" value="NZ_AUXZ01000073.1"/>
</dbReference>
<evidence type="ECO:0000256" key="8">
    <source>
        <dbReference type="SAM" id="SignalP"/>
    </source>
</evidence>
<dbReference type="Pfam" id="PF08239">
    <property type="entry name" value="SH3_3"/>
    <property type="match status" value="1"/>
</dbReference>
<dbReference type="PATRIC" id="fig|1365251.3.peg.2323"/>
<comment type="subcellular location">
    <subcellularLocation>
        <location evidence="1">Membrane</location>
        <topology evidence="1">Single-pass membrane protein</topology>
    </subcellularLocation>
</comment>
<dbReference type="AlphaFoldDB" id="A0A167EFS6"/>
<evidence type="ECO:0000256" key="2">
    <source>
        <dbReference type="ARBA" id="ARBA00022692"/>
    </source>
</evidence>
<dbReference type="OrthoDB" id="9790951at2"/>
<organism evidence="10 11">
    <name type="scientific">Pseudoalteromonas luteoviolacea H33</name>
    <dbReference type="NCBI Taxonomy" id="1365251"/>
    <lineage>
        <taxon>Bacteria</taxon>
        <taxon>Pseudomonadati</taxon>
        <taxon>Pseudomonadota</taxon>
        <taxon>Gammaproteobacteria</taxon>
        <taxon>Alteromonadales</taxon>
        <taxon>Pseudoalteromonadaceae</taxon>
        <taxon>Pseudoalteromonas</taxon>
    </lineage>
</organism>
<evidence type="ECO:0000256" key="7">
    <source>
        <dbReference type="SAM" id="Phobius"/>
    </source>
</evidence>
<proteinExistence type="predicted"/>
<dbReference type="GO" id="GO:0016020">
    <property type="term" value="C:membrane"/>
    <property type="evidence" value="ECO:0007669"/>
    <property type="project" value="UniProtKB-SubCell"/>
</dbReference>
<keyword evidence="6" id="KW-0175">Coiled coil</keyword>